<dbReference type="Proteomes" id="UP000231962">
    <property type="component" value="Unassembled WGS sequence"/>
</dbReference>
<evidence type="ECO:0000256" key="2">
    <source>
        <dbReference type="ARBA" id="ARBA00022722"/>
    </source>
</evidence>
<dbReference type="GO" id="GO:0008270">
    <property type="term" value="F:zinc ion binding"/>
    <property type="evidence" value="ECO:0007669"/>
    <property type="project" value="UniProtKB-UniRule"/>
</dbReference>
<dbReference type="Gene3D" id="3.40.390.30">
    <property type="entry name" value="Metalloproteases ('zincins'), catalytic domain"/>
    <property type="match status" value="1"/>
</dbReference>
<keyword evidence="2 7" id="KW-0540">Nuclease</keyword>
<dbReference type="InterPro" id="IPR002036">
    <property type="entry name" value="YbeY"/>
</dbReference>
<evidence type="ECO:0000313" key="12">
    <source>
        <dbReference type="Proteomes" id="UP000231990"/>
    </source>
</evidence>
<dbReference type="GO" id="GO:0005737">
    <property type="term" value="C:cytoplasm"/>
    <property type="evidence" value="ECO:0007669"/>
    <property type="project" value="UniProtKB-SubCell"/>
</dbReference>
<keyword evidence="3 7" id="KW-0479">Metal-binding</keyword>
<keyword evidence="11" id="KW-1185">Reference proteome</keyword>
<comment type="subcellular location">
    <subcellularLocation>
        <location evidence="7">Cytoplasm</location>
    </subcellularLocation>
</comment>
<evidence type="ECO:0000256" key="7">
    <source>
        <dbReference type="HAMAP-Rule" id="MF_00009"/>
    </source>
</evidence>
<dbReference type="SUPFAM" id="SSF55486">
    <property type="entry name" value="Metalloproteases ('zincins'), catalytic domain"/>
    <property type="match status" value="1"/>
</dbReference>
<keyword evidence="7" id="KW-0690">Ribosome biogenesis</keyword>
<dbReference type="EC" id="3.1.-.-" evidence="7"/>
<dbReference type="InterPro" id="IPR020549">
    <property type="entry name" value="YbeY_CS"/>
</dbReference>
<comment type="similarity">
    <text evidence="1 7">Belongs to the endoribonuclease YbeY family.</text>
</comment>
<feature type="region of interest" description="Disordered" evidence="8">
    <location>
        <begin position="118"/>
        <end position="158"/>
    </location>
</feature>
<feature type="compositionally biased region" description="Basic and acidic residues" evidence="8">
    <location>
        <begin position="120"/>
        <end position="129"/>
    </location>
</feature>
<evidence type="ECO:0000256" key="6">
    <source>
        <dbReference type="ARBA" id="ARBA00022833"/>
    </source>
</evidence>
<dbReference type="GO" id="GO:0004222">
    <property type="term" value="F:metalloendopeptidase activity"/>
    <property type="evidence" value="ECO:0007669"/>
    <property type="project" value="InterPro"/>
</dbReference>
<evidence type="ECO:0000313" key="11">
    <source>
        <dbReference type="Proteomes" id="UP000231962"/>
    </source>
</evidence>
<comment type="caution">
    <text evidence="10">The sequence shown here is derived from an EMBL/GenBank/DDBJ whole genome shotgun (WGS) entry which is preliminary data.</text>
</comment>
<feature type="binding site" evidence="7">
    <location>
        <position position="207"/>
    </location>
    <ligand>
        <name>Zn(2+)</name>
        <dbReference type="ChEBI" id="CHEBI:29105"/>
        <note>catalytic</note>
    </ligand>
</feature>
<comment type="function">
    <text evidence="7">Single strand-specific metallo-endoribonuclease involved in late-stage 70S ribosome quality control and in maturation of the 3' terminus of the 16S rRNA.</text>
</comment>
<keyword evidence="7" id="KW-0963">Cytoplasm</keyword>
<feature type="binding site" evidence="7">
    <location>
        <position position="217"/>
    </location>
    <ligand>
        <name>Zn(2+)</name>
        <dbReference type="ChEBI" id="CHEBI:29105"/>
        <note>catalytic</note>
    </ligand>
</feature>
<gene>
    <name evidence="7 10" type="primary">ybeY</name>
    <name evidence="9" type="ORF">CH360_06370</name>
    <name evidence="10" type="ORF">CH373_12600</name>
</gene>
<dbReference type="AlphaFoldDB" id="A0A2M9ZLC3"/>
<dbReference type="OrthoDB" id="9807740at2"/>
<name>A0A2M9ZLC3_9LEPT</name>
<keyword evidence="7" id="KW-0698">rRNA processing</keyword>
<dbReference type="Proteomes" id="UP000231990">
    <property type="component" value="Unassembled WGS sequence"/>
</dbReference>
<dbReference type="GO" id="GO:0006364">
    <property type="term" value="P:rRNA processing"/>
    <property type="evidence" value="ECO:0007669"/>
    <property type="project" value="UniProtKB-UniRule"/>
</dbReference>
<dbReference type="Pfam" id="PF02130">
    <property type="entry name" value="YbeY"/>
    <property type="match status" value="2"/>
</dbReference>
<proteinExistence type="inferred from homology"/>
<evidence type="ECO:0000256" key="5">
    <source>
        <dbReference type="ARBA" id="ARBA00022801"/>
    </source>
</evidence>
<dbReference type="HAMAP" id="MF_00009">
    <property type="entry name" value="Endoribonucl_YbeY"/>
    <property type="match status" value="1"/>
</dbReference>
<feature type="binding site" evidence="7">
    <location>
        <position position="211"/>
    </location>
    <ligand>
        <name>Zn(2+)</name>
        <dbReference type="ChEBI" id="CHEBI:29105"/>
        <note>catalytic</note>
    </ligand>
</feature>
<sequence length="241" mass="27788">MIDLTYDVPQYVLPFWMEESRLIERIEKLTTFAFRNKVCFLSVMIVDDQTIAEINRVRRGKNKPTDVLSFPLYFDQEPWILPPVPGIEKGNRRKRSSNPKLGERAVAKWGLYETGFSPERSGKDARPELNESFSRTNKSEDNASSPEGTRKEHENLNWREEVSKQSISASEQTFSLGEIVISWETTVAQAKFVGHSEEEEFFRLLVHGFLHLLGYDHERGASDEMLMKEMEDLCLTLVLGP</sequence>
<dbReference type="EMBL" id="NPDZ01000007">
    <property type="protein sequence ID" value="PJZ72890.1"/>
    <property type="molecule type" value="Genomic_DNA"/>
</dbReference>
<comment type="cofactor">
    <cofactor evidence="7">
        <name>Zn(2+)</name>
        <dbReference type="ChEBI" id="CHEBI:29105"/>
    </cofactor>
    <text evidence="7">Binds 1 zinc ion.</text>
</comment>
<reference evidence="11 12" key="1">
    <citation type="submission" date="2017-07" db="EMBL/GenBank/DDBJ databases">
        <title>Leptospira spp. isolated from tropical soils.</title>
        <authorList>
            <person name="Thibeaux R."/>
            <person name="Iraola G."/>
            <person name="Ferres I."/>
            <person name="Bierque E."/>
            <person name="Girault D."/>
            <person name="Soupe-Gilbert M.-E."/>
            <person name="Picardeau M."/>
            <person name="Goarant C."/>
        </authorList>
    </citation>
    <scope>NUCLEOTIDE SEQUENCE [LARGE SCALE GENOMIC DNA]</scope>
    <source>
        <strain evidence="10 12">FH1-B-B1</strain>
        <strain evidence="9 11">FH1-B-C1</strain>
    </source>
</reference>
<evidence type="ECO:0000313" key="10">
    <source>
        <dbReference type="EMBL" id="PJZ72890.1"/>
    </source>
</evidence>
<keyword evidence="6 7" id="KW-0862">Zinc</keyword>
<dbReference type="NCBIfam" id="TIGR00043">
    <property type="entry name" value="rRNA maturation RNase YbeY"/>
    <property type="match status" value="1"/>
</dbReference>
<accession>A0A2M9ZLC3</accession>
<keyword evidence="4 7" id="KW-0255">Endonuclease</keyword>
<protein>
    <recommendedName>
        <fullName evidence="7">Endoribonuclease YbeY</fullName>
        <ecNumber evidence="7">3.1.-.-</ecNumber>
    </recommendedName>
</protein>
<evidence type="ECO:0000256" key="8">
    <source>
        <dbReference type="SAM" id="MobiDB-lite"/>
    </source>
</evidence>
<evidence type="ECO:0000256" key="3">
    <source>
        <dbReference type="ARBA" id="ARBA00022723"/>
    </source>
</evidence>
<keyword evidence="5 7" id="KW-0378">Hydrolase</keyword>
<dbReference type="PANTHER" id="PTHR46986:SF1">
    <property type="entry name" value="ENDORIBONUCLEASE YBEY, CHLOROPLASTIC"/>
    <property type="match status" value="1"/>
</dbReference>
<evidence type="ECO:0000256" key="4">
    <source>
        <dbReference type="ARBA" id="ARBA00022759"/>
    </source>
</evidence>
<evidence type="ECO:0000256" key="1">
    <source>
        <dbReference type="ARBA" id="ARBA00010875"/>
    </source>
</evidence>
<dbReference type="PROSITE" id="PS01306">
    <property type="entry name" value="UPF0054"/>
    <property type="match status" value="1"/>
</dbReference>
<dbReference type="GO" id="GO:0004521">
    <property type="term" value="F:RNA endonuclease activity"/>
    <property type="evidence" value="ECO:0007669"/>
    <property type="project" value="UniProtKB-UniRule"/>
</dbReference>
<dbReference type="PANTHER" id="PTHR46986">
    <property type="entry name" value="ENDORIBONUCLEASE YBEY, CHLOROPLASTIC"/>
    <property type="match status" value="1"/>
</dbReference>
<dbReference type="EMBL" id="NPDY01000004">
    <property type="protein sequence ID" value="PJZ70225.1"/>
    <property type="molecule type" value="Genomic_DNA"/>
</dbReference>
<feature type="compositionally biased region" description="Polar residues" evidence="8">
    <location>
        <begin position="131"/>
        <end position="147"/>
    </location>
</feature>
<organism evidence="10 12">
    <name type="scientific">Leptospira perolatii</name>
    <dbReference type="NCBI Taxonomy" id="2023191"/>
    <lineage>
        <taxon>Bacteria</taxon>
        <taxon>Pseudomonadati</taxon>
        <taxon>Spirochaetota</taxon>
        <taxon>Spirochaetia</taxon>
        <taxon>Leptospirales</taxon>
        <taxon>Leptospiraceae</taxon>
        <taxon>Leptospira</taxon>
    </lineage>
</organism>
<evidence type="ECO:0000313" key="9">
    <source>
        <dbReference type="EMBL" id="PJZ70225.1"/>
    </source>
</evidence>
<feature type="compositionally biased region" description="Basic and acidic residues" evidence="8">
    <location>
        <begin position="148"/>
        <end position="158"/>
    </location>
</feature>
<dbReference type="InterPro" id="IPR023091">
    <property type="entry name" value="MetalPrtase_cat_dom_sf_prd"/>
</dbReference>